<dbReference type="InterPro" id="IPR009061">
    <property type="entry name" value="DNA-bd_dom_put_sf"/>
</dbReference>
<evidence type="ECO:0000256" key="4">
    <source>
        <dbReference type="ARBA" id="ARBA00022723"/>
    </source>
</evidence>
<dbReference type="EMBL" id="PCTI01000050">
    <property type="protein sequence ID" value="PIP68772.1"/>
    <property type="molecule type" value="Genomic_DNA"/>
</dbReference>
<keyword evidence="3" id="KW-0436">Ligase</keyword>
<name>A0A2H0CFV0_9BACT</name>
<dbReference type="GO" id="GO:0000287">
    <property type="term" value="F:magnesium ion binding"/>
    <property type="evidence" value="ECO:0007669"/>
    <property type="project" value="InterPro"/>
</dbReference>
<keyword evidence="6" id="KW-0067">ATP-binding</keyword>
<dbReference type="Pfam" id="PF17759">
    <property type="entry name" value="tRNA_synthFbeta"/>
    <property type="match status" value="1"/>
</dbReference>
<keyword evidence="9" id="KW-0030">Aminoacyl-tRNA synthetase</keyword>
<evidence type="ECO:0000256" key="1">
    <source>
        <dbReference type="ARBA" id="ARBA00001946"/>
    </source>
</evidence>
<dbReference type="Gene3D" id="3.30.930.10">
    <property type="entry name" value="Bira Bifunctional Protein, Domain 2"/>
    <property type="match status" value="1"/>
</dbReference>
<protein>
    <recommendedName>
        <fullName evidence="2">phenylalanine--tRNA ligase</fullName>
        <ecNumber evidence="2">6.1.1.20</ecNumber>
    </recommendedName>
</protein>
<evidence type="ECO:0000256" key="9">
    <source>
        <dbReference type="ARBA" id="ARBA00023146"/>
    </source>
</evidence>
<dbReference type="Pfam" id="PF03484">
    <property type="entry name" value="B5"/>
    <property type="match status" value="1"/>
</dbReference>
<evidence type="ECO:0000259" key="10">
    <source>
        <dbReference type="PROSITE" id="PS51447"/>
    </source>
</evidence>
<dbReference type="SUPFAM" id="SSF46955">
    <property type="entry name" value="Putative DNA-binding domain"/>
    <property type="match status" value="2"/>
</dbReference>
<comment type="cofactor">
    <cofactor evidence="1">
        <name>Mg(2+)</name>
        <dbReference type="ChEBI" id="CHEBI:18420"/>
    </cofactor>
</comment>
<dbReference type="SMART" id="SM00896">
    <property type="entry name" value="FDX-ACB"/>
    <property type="match status" value="1"/>
</dbReference>
<dbReference type="Pfam" id="PF03483">
    <property type="entry name" value="B3_4"/>
    <property type="match status" value="1"/>
</dbReference>
<evidence type="ECO:0000256" key="7">
    <source>
        <dbReference type="ARBA" id="ARBA00022842"/>
    </source>
</evidence>
<gene>
    <name evidence="12" type="ORF">COW91_02930</name>
</gene>
<dbReference type="InterPro" id="IPR045864">
    <property type="entry name" value="aa-tRNA-synth_II/BPL/LPL"/>
</dbReference>
<dbReference type="SUPFAM" id="SSF56037">
    <property type="entry name" value="PheT/TilS domain"/>
    <property type="match status" value="1"/>
</dbReference>
<evidence type="ECO:0000256" key="2">
    <source>
        <dbReference type="ARBA" id="ARBA00012814"/>
    </source>
</evidence>
<dbReference type="InterPro" id="IPR036690">
    <property type="entry name" value="Fdx_antiC-bd_sf"/>
</dbReference>
<feature type="domain" description="B5" evidence="11">
    <location>
        <begin position="284"/>
        <end position="359"/>
    </location>
</feature>
<dbReference type="PANTHER" id="PTHR10947">
    <property type="entry name" value="PHENYLALANYL-TRNA SYNTHETASE BETA CHAIN AND LEUCINE-RICH REPEAT-CONTAINING PROTEIN 47"/>
    <property type="match status" value="1"/>
</dbReference>
<reference evidence="12 13" key="1">
    <citation type="submission" date="2017-09" db="EMBL/GenBank/DDBJ databases">
        <title>Depth-based differentiation of microbial function through sediment-hosted aquifers and enrichment of novel symbionts in the deep terrestrial subsurface.</title>
        <authorList>
            <person name="Probst A.J."/>
            <person name="Ladd B."/>
            <person name="Jarett J.K."/>
            <person name="Geller-Mcgrath D.E."/>
            <person name="Sieber C.M."/>
            <person name="Emerson J.B."/>
            <person name="Anantharaman K."/>
            <person name="Thomas B.C."/>
            <person name="Malmstrom R."/>
            <person name="Stieglmeier M."/>
            <person name="Klingl A."/>
            <person name="Woyke T."/>
            <person name="Ryan C.M."/>
            <person name="Banfield J.F."/>
        </authorList>
    </citation>
    <scope>NUCLEOTIDE SEQUENCE [LARGE SCALE GENOMIC DNA]</scope>
    <source>
        <strain evidence="12">CG22_combo_CG10-13_8_21_14_all_32_8</strain>
    </source>
</reference>
<accession>A0A2H0CFV0</accession>
<dbReference type="PROSITE" id="PS51483">
    <property type="entry name" value="B5"/>
    <property type="match status" value="1"/>
</dbReference>
<evidence type="ECO:0000256" key="6">
    <source>
        <dbReference type="ARBA" id="ARBA00022840"/>
    </source>
</evidence>
<dbReference type="Gene3D" id="3.50.40.10">
    <property type="entry name" value="Phenylalanyl-trna Synthetase, Chain B, domain 3"/>
    <property type="match status" value="1"/>
</dbReference>
<dbReference type="InterPro" id="IPR005147">
    <property type="entry name" value="tRNA_synthase_B5-dom"/>
</dbReference>
<dbReference type="GO" id="GO:0004826">
    <property type="term" value="F:phenylalanine-tRNA ligase activity"/>
    <property type="evidence" value="ECO:0007669"/>
    <property type="project" value="UniProtKB-EC"/>
</dbReference>
<dbReference type="GO" id="GO:0003723">
    <property type="term" value="F:RNA binding"/>
    <property type="evidence" value="ECO:0007669"/>
    <property type="project" value="InterPro"/>
</dbReference>
<dbReference type="Gene3D" id="3.30.70.380">
    <property type="entry name" value="Ferrodoxin-fold anticodon-binding domain"/>
    <property type="match status" value="1"/>
</dbReference>
<evidence type="ECO:0000313" key="12">
    <source>
        <dbReference type="EMBL" id="PIP68772.1"/>
    </source>
</evidence>
<dbReference type="InterPro" id="IPR041616">
    <property type="entry name" value="PheRS_beta_core"/>
</dbReference>
<evidence type="ECO:0000313" key="13">
    <source>
        <dbReference type="Proteomes" id="UP000229176"/>
    </source>
</evidence>
<evidence type="ECO:0000259" key="11">
    <source>
        <dbReference type="PROSITE" id="PS51483"/>
    </source>
</evidence>
<dbReference type="GO" id="GO:0005524">
    <property type="term" value="F:ATP binding"/>
    <property type="evidence" value="ECO:0007669"/>
    <property type="project" value="UniProtKB-KW"/>
</dbReference>
<dbReference type="SUPFAM" id="SSF54991">
    <property type="entry name" value="Anticodon-binding domain of PheRS"/>
    <property type="match status" value="1"/>
</dbReference>
<dbReference type="AlphaFoldDB" id="A0A2H0CFV0"/>
<dbReference type="SMART" id="SM00874">
    <property type="entry name" value="B5"/>
    <property type="match status" value="1"/>
</dbReference>
<dbReference type="Pfam" id="PF03147">
    <property type="entry name" value="FDX-ACB"/>
    <property type="match status" value="1"/>
</dbReference>
<dbReference type="InterPro" id="IPR005121">
    <property type="entry name" value="Fdx_antiC-bd"/>
</dbReference>
<dbReference type="SMART" id="SM00873">
    <property type="entry name" value="B3_4"/>
    <property type="match status" value="1"/>
</dbReference>
<organism evidence="12 13">
    <name type="scientific">Candidatus Nomurabacteria bacterium CG22_combo_CG10-13_8_21_14_all_32_8</name>
    <dbReference type="NCBI Taxonomy" id="1974732"/>
    <lineage>
        <taxon>Bacteria</taxon>
        <taxon>Candidatus Nomuraibacteriota</taxon>
    </lineage>
</organism>
<evidence type="ECO:0000256" key="5">
    <source>
        <dbReference type="ARBA" id="ARBA00022741"/>
    </source>
</evidence>
<dbReference type="InterPro" id="IPR045060">
    <property type="entry name" value="Phe-tRNA-ligase_IIc_bsu"/>
</dbReference>
<dbReference type="SUPFAM" id="SSF55681">
    <property type="entry name" value="Class II aaRS and biotin synthetases"/>
    <property type="match status" value="1"/>
</dbReference>
<evidence type="ECO:0000256" key="8">
    <source>
        <dbReference type="ARBA" id="ARBA00022917"/>
    </source>
</evidence>
<dbReference type="InterPro" id="IPR020825">
    <property type="entry name" value="Phe-tRNA_synthase-like_B3/B4"/>
</dbReference>
<dbReference type="InterPro" id="IPR005146">
    <property type="entry name" value="B3/B4_tRNA-bd"/>
</dbReference>
<dbReference type="PROSITE" id="PS51447">
    <property type="entry name" value="FDX_ACB"/>
    <property type="match status" value="1"/>
</dbReference>
<sequence>MLISYKWLKSYVPDLPEPDKLVDVFTFHLCEVEGVEKKEDDTIFDLNILPDRAHDLLSYRGIAKDLAGILNIEYKNIEYKIRAGEATKLSIKVESKNCRRYMARIIRKIKILPSPDWMKNYLLSMNQRSINNLVDATNIVMFDRGNPIHVFDLDKVEGSIIIRQAKEGEKMTTLDNKEVKLSPLNMVIADEKNILALAGIKGGKVAEVTEDTKNIIIEVANFDPTNIRKTSKEINIYTDAVKRFENDLSPEIVSVSMNDMSALVLEMCKDATLEEVVDIYTKKQEKNKLSFNIKRISKRLGLDISVATVEDILKRYGVLYKNTDDDFEIVVEDMRIDLKTEEDMSEEIIRILGYEKLKEELPKINWNSKTNEVYSKIFWARNKLLNDEYSEVMTYSFRDKGEVEVLASASDKKFLRTNLSDGLKESFKLNQLNMPLLGMSEIKIFEIGTVFKKNGEKIHVAYVDKKNVVEVSLDEFCKSYQGEPLVDLSAKSYQLKANFKPWSIYPFISRDVAVWVPNVVESYQVYKVIKENAGDLLVRDPYLFDSFTKPASTAGGDGKTSYAFRLVFQSYDRTLKDEEVNEIIAKISYKISKNSSWEIR</sequence>
<keyword evidence="8" id="KW-0648">Protein biosynthesis</keyword>
<dbReference type="GO" id="GO:0009328">
    <property type="term" value="C:phenylalanine-tRNA ligase complex"/>
    <property type="evidence" value="ECO:0007669"/>
    <property type="project" value="TreeGrafter"/>
</dbReference>
<dbReference type="Gene3D" id="3.30.56.10">
    <property type="match status" value="2"/>
</dbReference>
<dbReference type="GO" id="GO:0006432">
    <property type="term" value="P:phenylalanyl-tRNA aminoacylation"/>
    <property type="evidence" value="ECO:0007669"/>
    <property type="project" value="InterPro"/>
</dbReference>
<feature type="domain" description="FDX-ACB" evidence="10">
    <location>
        <begin position="503"/>
        <end position="600"/>
    </location>
</feature>
<proteinExistence type="predicted"/>
<keyword evidence="5" id="KW-0547">Nucleotide-binding</keyword>
<comment type="caution">
    <text evidence="12">The sequence shown here is derived from an EMBL/GenBank/DDBJ whole genome shotgun (WGS) entry which is preliminary data.</text>
</comment>
<keyword evidence="4" id="KW-0479">Metal-binding</keyword>
<dbReference type="Proteomes" id="UP000229176">
    <property type="component" value="Unassembled WGS sequence"/>
</dbReference>
<evidence type="ECO:0000256" key="3">
    <source>
        <dbReference type="ARBA" id="ARBA00022598"/>
    </source>
</evidence>
<dbReference type="PANTHER" id="PTHR10947:SF0">
    <property type="entry name" value="PHENYLALANINE--TRNA LIGASE BETA SUBUNIT"/>
    <property type="match status" value="1"/>
</dbReference>
<dbReference type="EC" id="6.1.1.20" evidence="2"/>
<keyword evidence="7" id="KW-0460">Magnesium</keyword>